<dbReference type="InterPro" id="IPR045748">
    <property type="entry name" value="DcaP"/>
</dbReference>
<feature type="signal peptide" evidence="1">
    <location>
        <begin position="1"/>
        <end position="30"/>
    </location>
</feature>
<evidence type="ECO:0008006" key="4">
    <source>
        <dbReference type="Google" id="ProtNLM"/>
    </source>
</evidence>
<comment type="caution">
    <text evidence="2">The sequence shown here is derived from an EMBL/GenBank/DDBJ whole genome shotgun (WGS) entry which is preliminary data.</text>
</comment>
<dbReference type="Pfam" id="PF19577">
    <property type="entry name" value="DcaP"/>
    <property type="match status" value="1"/>
</dbReference>
<evidence type="ECO:0000256" key="1">
    <source>
        <dbReference type="SAM" id="SignalP"/>
    </source>
</evidence>
<accession>A0A512B1J0</accession>
<evidence type="ECO:0000313" key="2">
    <source>
        <dbReference type="EMBL" id="GEO05822.1"/>
    </source>
</evidence>
<dbReference type="AlphaFoldDB" id="A0A512B1J0"/>
<dbReference type="Proteomes" id="UP000321532">
    <property type="component" value="Unassembled WGS sequence"/>
</dbReference>
<evidence type="ECO:0000313" key="3">
    <source>
        <dbReference type="Proteomes" id="UP000321532"/>
    </source>
</evidence>
<sequence length="417" mass="47195">MNYFSFSLSMKSRLALFLLPLLYIINQAKAQEQEKGLEVYGYVNADAIYNFQQIDPNWFDVLRVTKLPQFKDQFAPDGKLYFSLRQTRLGLNTWSQTPLGRLKANFEFDLFGVGPDVGQTTFRFRAAYIELGKFTFGQTLSLFSDVDVTPTTLDFGAPPSRPFLRPIQVRYMQVREQDRWGIALEQPGAVTEQGIYADRIELQNVRPEFKLPDVSAEYRRITGNGYIELAGALKRIGWEDTGNNTIDLTGHEIGWGFNISSTQQLTTKTFFKGQFVYGKGIENHLTDAGPDIGIKNNLSDPTTPVLGVALPVIGGLAFLEHDWDNRWSSTLGYSRVRIYNSDAQAPDAFKNGNYAILNLLYQPFSQFRTGAELQWAKRNNFSDGFDSSTIRVQLSIKYSFSHSLFEHVPSEVGVSNK</sequence>
<dbReference type="EMBL" id="BJYS01000027">
    <property type="protein sequence ID" value="GEO05822.1"/>
    <property type="molecule type" value="Genomic_DNA"/>
</dbReference>
<proteinExistence type="predicted"/>
<dbReference type="RefSeq" id="WP_146900625.1">
    <property type="nucleotide sequence ID" value="NZ_BJYS01000027.1"/>
</dbReference>
<reference evidence="2 3" key="1">
    <citation type="submission" date="2019-07" db="EMBL/GenBank/DDBJ databases">
        <title>Whole genome shotgun sequence of Adhaeribacter aerolatus NBRC 106133.</title>
        <authorList>
            <person name="Hosoyama A."/>
            <person name="Uohara A."/>
            <person name="Ohji S."/>
            <person name="Ichikawa N."/>
        </authorList>
    </citation>
    <scope>NUCLEOTIDE SEQUENCE [LARGE SCALE GENOMIC DNA]</scope>
    <source>
        <strain evidence="2 3">NBRC 106133</strain>
    </source>
</reference>
<name>A0A512B1J0_9BACT</name>
<dbReference type="OrthoDB" id="790324at2"/>
<organism evidence="2 3">
    <name type="scientific">Adhaeribacter aerolatus</name>
    <dbReference type="NCBI Taxonomy" id="670289"/>
    <lineage>
        <taxon>Bacteria</taxon>
        <taxon>Pseudomonadati</taxon>
        <taxon>Bacteroidota</taxon>
        <taxon>Cytophagia</taxon>
        <taxon>Cytophagales</taxon>
        <taxon>Hymenobacteraceae</taxon>
        <taxon>Adhaeribacter</taxon>
    </lineage>
</organism>
<keyword evidence="3" id="KW-1185">Reference proteome</keyword>
<feature type="chain" id="PRO_5022140317" description="Porin" evidence="1">
    <location>
        <begin position="31"/>
        <end position="417"/>
    </location>
</feature>
<dbReference type="SUPFAM" id="SSF56935">
    <property type="entry name" value="Porins"/>
    <property type="match status" value="1"/>
</dbReference>
<keyword evidence="1" id="KW-0732">Signal</keyword>
<protein>
    <recommendedName>
        <fullName evidence="4">Porin</fullName>
    </recommendedName>
</protein>
<gene>
    <name evidence="2" type="ORF">AAE02nite_34860</name>
</gene>